<sequence length="72" mass="7439">MVEQTFSVVGLRCAGCVEIVTAALTTLERVNSVSIDLDAEGVSTVRISAAVEVTREQVQAALANAGDFSIVG</sequence>
<dbReference type="EMBL" id="VTZN01000044">
    <property type="protein sequence ID" value="KAA1250455.1"/>
    <property type="molecule type" value="Genomic_DNA"/>
</dbReference>
<keyword evidence="4" id="KW-1185">Reference proteome</keyword>
<protein>
    <submittedName>
        <fullName evidence="3">Heavy-metal-associated domain-containing protein</fullName>
    </submittedName>
</protein>
<name>A0A5B1BRQ5_MYCSI</name>
<comment type="caution">
    <text evidence="3">The sequence shown here is derived from an EMBL/GenBank/DDBJ whole genome shotgun (WGS) entry which is preliminary data.</text>
</comment>
<feature type="domain" description="HMA" evidence="2">
    <location>
        <begin position="2"/>
        <end position="70"/>
    </location>
</feature>
<dbReference type="OrthoDB" id="9813965at2"/>
<reference evidence="3 4" key="1">
    <citation type="submission" date="2019-09" db="EMBL/GenBank/DDBJ databases">
        <title>Report of infection by Mycobacterium simiae a patient suffering from pulmonary tuberculosis.</title>
        <authorList>
            <person name="Mohanty P.S."/>
            <person name="Bansal A.K."/>
            <person name="Singh H."/>
            <person name="Sharma S."/>
            <person name="Patil S.A."/>
            <person name="Upadhaya P."/>
            <person name="Singh P.K."/>
            <person name="Kumar D."/>
            <person name="Kumar S."/>
            <person name="Singh R.K."/>
            <person name="Chaudhary B."/>
        </authorList>
    </citation>
    <scope>NUCLEOTIDE SEQUENCE [LARGE SCALE GENOMIC DNA]</scope>
    <source>
        <strain evidence="3 4">JAL-560-SIM</strain>
    </source>
</reference>
<proteinExistence type="predicted"/>
<keyword evidence="1" id="KW-0479">Metal-binding</keyword>
<evidence type="ECO:0000256" key="1">
    <source>
        <dbReference type="ARBA" id="ARBA00022723"/>
    </source>
</evidence>
<dbReference type="InterPro" id="IPR006121">
    <property type="entry name" value="HMA_dom"/>
</dbReference>
<evidence type="ECO:0000313" key="3">
    <source>
        <dbReference type="EMBL" id="KAA1250455.1"/>
    </source>
</evidence>
<dbReference type="GO" id="GO:0046872">
    <property type="term" value="F:metal ion binding"/>
    <property type="evidence" value="ECO:0007669"/>
    <property type="project" value="UniProtKB-KW"/>
</dbReference>
<dbReference type="Gene3D" id="3.30.70.100">
    <property type="match status" value="1"/>
</dbReference>
<dbReference type="Proteomes" id="UP000324701">
    <property type="component" value="Unassembled WGS sequence"/>
</dbReference>
<dbReference type="InterPro" id="IPR036163">
    <property type="entry name" value="HMA_dom_sf"/>
</dbReference>
<dbReference type="RefSeq" id="WP_149653719.1">
    <property type="nucleotide sequence ID" value="NZ_VTZN01000044.1"/>
</dbReference>
<evidence type="ECO:0000259" key="2">
    <source>
        <dbReference type="PROSITE" id="PS50846"/>
    </source>
</evidence>
<dbReference type="InterPro" id="IPR017969">
    <property type="entry name" value="Heavy-metal-associated_CS"/>
</dbReference>
<gene>
    <name evidence="3" type="ORF">F0Q45_09555</name>
</gene>
<evidence type="ECO:0000313" key="4">
    <source>
        <dbReference type="Proteomes" id="UP000324701"/>
    </source>
</evidence>
<dbReference type="PROSITE" id="PS50846">
    <property type="entry name" value="HMA_2"/>
    <property type="match status" value="1"/>
</dbReference>
<dbReference type="CDD" id="cd00371">
    <property type="entry name" value="HMA"/>
    <property type="match status" value="1"/>
</dbReference>
<dbReference type="SUPFAM" id="SSF55008">
    <property type="entry name" value="HMA, heavy metal-associated domain"/>
    <property type="match status" value="1"/>
</dbReference>
<accession>A0A5B1BRQ5</accession>
<organism evidence="3 4">
    <name type="scientific">Mycobacterium simiae</name>
    <name type="common">Mycobacterium habana</name>
    <dbReference type="NCBI Taxonomy" id="1784"/>
    <lineage>
        <taxon>Bacteria</taxon>
        <taxon>Bacillati</taxon>
        <taxon>Actinomycetota</taxon>
        <taxon>Actinomycetes</taxon>
        <taxon>Mycobacteriales</taxon>
        <taxon>Mycobacteriaceae</taxon>
        <taxon>Mycobacterium</taxon>
        <taxon>Mycobacterium simiae complex</taxon>
    </lineage>
</organism>
<dbReference type="PROSITE" id="PS01047">
    <property type="entry name" value="HMA_1"/>
    <property type="match status" value="1"/>
</dbReference>
<dbReference type="Pfam" id="PF00403">
    <property type="entry name" value="HMA"/>
    <property type="match status" value="1"/>
</dbReference>
<dbReference type="AlphaFoldDB" id="A0A5B1BRQ5"/>